<evidence type="ECO:0000256" key="2">
    <source>
        <dbReference type="ARBA" id="ARBA00022490"/>
    </source>
</evidence>
<comment type="caution">
    <text evidence="7">The sequence shown here is derived from an EMBL/GenBank/DDBJ whole genome shotgun (WGS) entry which is preliminary data.</text>
</comment>
<comment type="function">
    <text evidence="5">The physiological role of BioH is to remove the methyl group introduced by BioC when the pimeloyl moiety is complete. It allows to synthesize pimeloyl-ACP via the fatty acid synthetic pathway through the hydrolysis of the ester bonds of pimeloyl-ACP esters.</text>
</comment>
<feature type="active site" evidence="5">
    <location>
        <position position="204"/>
    </location>
</feature>
<evidence type="ECO:0000313" key="7">
    <source>
        <dbReference type="EMBL" id="KRG57618.1"/>
    </source>
</evidence>
<evidence type="ECO:0000256" key="3">
    <source>
        <dbReference type="ARBA" id="ARBA00022756"/>
    </source>
</evidence>
<comment type="catalytic activity">
    <reaction evidence="5">
        <text>6-carboxyhexanoyl-[ACP] methyl ester + H2O = 6-carboxyhexanoyl-[ACP] + methanol + H(+)</text>
        <dbReference type="Rhea" id="RHEA:42700"/>
        <dbReference type="Rhea" id="RHEA-COMP:9955"/>
        <dbReference type="Rhea" id="RHEA-COMP:10186"/>
        <dbReference type="ChEBI" id="CHEBI:15377"/>
        <dbReference type="ChEBI" id="CHEBI:15378"/>
        <dbReference type="ChEBI" id="CHEBI:17790"/>
        <dbReference type="ChEBI" id="CHEBI:78846"/>
        <dbReference type="ChEBI" id="CHEBI:82735"/>
        <dbReference type="EC" id="3.1.1.85"/>
    </reaction>
</comment>
<feature type="binding site" evidence="5">
    <location>
        <begin position="140"/>
        <end position="144"/>
    </location>
    <ligand>
        <name>substrate</name>
    </ligand>
</feature>
<dbReference type="AlphaFoldDB" id="A0A0R0BUC5"/>
<feature type="binding site" evidence="5">
    <location>
        <position position="18"/>
    </location>
    <ligand>
        <name>substrate</name>
    </ligand>
</feature>
<dbReference type="InterPro" id="IPR029058">
    <property type="entry name" value="AB_hydrolase_fold"/>
</dbReference>
<feature type="active site" evidence="5">
    <location>
        <position position="232"/>
    </location>
</feature>
<dbReference type="Pfam" id="PF00561">
    <property type="entry name" value="Abhydrolase_1"/>
    <property type="match status" value="1"/>
</dbReference>
<comment type="pathway">
    <text evidence="5">Cofactor biosynthesis; biotin biosynthesis.</text>
</comment>
<evidence type="ECO:0000313" key="8">
    <source>
        <dbReference type="Proteomes" id="UP000051254"/>
    </source>
</evidence>
<dbReference type="EMBL" id="LDJH01000014">
    <property type="protein sequence ID" value="KRG57618.1"/>
    <property type="molecule type" value="Genomic_DNA"/>
</dbReference>
<dbReference type="PANTHER" id="PTHR43798">
    <property type="entry name" value="MONOACYLGLYCEROL LIPASE"/>
    <property type="match status" value="1"/>
</dbReference>
<dbReference type="STRING" id="266128.ABB25_09490"/>
<dbReference type="Gene3D" id="3.40.50.1820">
    <property type="entry name" value="alpha/beta hydrolase"/>
    <property type="match status" value="1"/>
</dbReference>
<proteinExistence type="inferred from homology"/>
<evidence type="ECO:0000256" key="5">
    <source>
        <dbReference type="HAMAP-Rule" id="MF_01260"/>
    </source>
</evidence>
<keyword evidence="4 5" id="KW-0378">Hydrolase</keyword>
<dbReference type="InterPro" id="IPR000073">
    <property type="entry name" value="AB_hydrolase_1"/>
</dbReference>
<dbReference type="NCBIfam" id="TIGR01738">
    <property type="entry name" value="bioH"/>
    <property type="match status" value="1"/>
</dbReference>
<dbReference type="OrthoDB" id="9780744at2"/>
<feature type="domain" description="AB hydrolase-1" evidence="6">
    <location>
        <begin position="10"/>
        <end position="236"/>
    </location>
</feature>
<comment type="subunit">
    <text evidence="5">Monomer.</text>
</comment>
<reference evidence="7 8" key="1">
    <citation type="submission" date="2015-05" db="EMBL/GenBank/DDBJ databases">
        <title>Genome sequencing and analysis of members of genus Stenotrophomonas.</title>
        <authorList>
            <person name="Patil P.P."/>
            <person name="Midha S."/>
            <person name="Patil P.B."/>
        </authorList>
    </citation>
    <scope>NUCLEOTIDE SEQUENCE [LARGE SCALE GENOMIC DNA]</scope>
    <source>
        <strain evidence="7 8">DSM 17805</strain>
    </source>
</reference>
<organism evidence="7 8">
    <name type="scientific">Stenotrophomonas koreensis</name>
    <dbReference type="NCBI Taxonomy" id="266128"/>
    <lineage>
        <taxon>Bacteria</taxon>
        <taxon>Pseudomonadati</taxon>
        <taxon>Pseudomonadota</taxon>
        <taxon>Gammaproteobacteria</taxon>
        <taxon>Lysobacterales</taxon>
        <taxon>Lysobacteraceae</taxon>
        <taxon>Stenotrophomonas</taxon>
    </lineage>
</organism>
<feature type="binding site" evidence="5">
    <location>
        <begin position="78"/>
        <end position="79"/>
    </location>
    <ligand>
        <name>substrate</name>
    </ligand>
</feature>
<dbReference type="EC" id="3.1.1.85" evidence="5"/>
<name>A0A0R0BUC5_9GAMM</name>
<accession>A0A0R0BUC5</accession>
<keyword evidence="2 5" id="KW-0963">Cytoplasm</keyword>
<keyword evidence="8" id="KW-1185">Reference proteome</keyword>
<keyword evidence="3 5" id="KW-0093">Biotin biosynthesis</keyword>
<dbReference type="RefSeq" id="WP_057666240.1">
    <property type="nucleotide sequence ID" value="NZ_LDJH01000014.1"/>
</dbReference>
<feature type="binding site" evidence="5">
    <location>
        <position position="232"/>
    </location>
    <ligand>
        <name>substrate</name>
    </ligand>
</feature>
<comment type="similarity">
    <text evidence="5">Belongs to the AB hydrolase superfamily. Carboxylesterase BioH family.</text>
</comment>
<dbReference type="PANTHER" id="PTHR43798:SF31">
    <property type="entry name" value="AB HYDROLASE SUPERFAMILY PROTEIN YCLE"/>
    <property type="match status" value="1"/>
</dbReference>
<evidence type="ECO:0000256" key="4">
    <source>
        <dbReference type="ARBA" id="ARBA00022801"/>
    </source>
</evidence>
<sequence>MHIDVQGRGPALILLHGWGLHGGVFAPLCRQLGAHFTLYNVDLPGHGRSSHLPVPASLDAWATAVLDEVPAGLWLGWSLGGLVAQRAAQLAPAQVRGLVSIASSPCFVRHAGWSHGIEPTVLAGFTGHLQQHYAQTVDRFLALDLMTLPGGQQAAADLRDALLAVGRPSDAALATGGQLLLDSDLRQQLPDLRMPSLWLAGQRDRLVTPAAMAAAASLAPQARQLTVPGTGHAPFLGDTAAIARAVLDFQRQCTG</sequence>
<dbReference type="PATRIC" id="fig|266128.3.peg.766"/>
<comment type="subcellular location">
    <subcellularLocation>
        <location evidence="5">Cytoplasm</location>
    </subcellularLocation>
</comment>
<dbReference type="HAMAP" id="MF_01260">
    <property type="entry name" value="Carboxylester"/>
    <property type="match status" value="1"/>
</dbReference>
<dbReference type="Proteomes" id="UP000051254">
    <property type="component" value="Unassembled WGS sequence"/>
</dbReference>
<dbReference type="InterPro" id="IPR050266">
    <property type="entry name" value="AB_hydrolase_sf"/>
</dbReference>
<dbReference type="SUPFAM" id="SSF53474">
    <property type="entry name" value="alpha/beta-Hydrolases"/>
    <property type="match status" value="1"/>
</dbReference>
<feature type="active site" description="Nucleophile" evidence="5">
    <location>
        <position position="78"/>
    </location>
</feature>
<dbReference type="GO" id="GO:0090499">
    <property type="term" value="F:pimelyl-[acyl-carrier protein] methyl ester esterase activity"/>
    <property type="evidence" value="ECO:0007669"/>
    <property type="project" value="UniProtKB-EC"/>
</dbReference>
<protein>
    <recommendedName>
        <fullName evidence="5">Pimeloyl-[acyl-carrier protein] methyl ester esterase</fullName>
        <ecNumber evidence="5">3.1.1.85</ecNumber>
    </recommendedName>
    <alternativeName>
        <fullName evidence="5">Biotin synthesis protein BioH</fullName>
    </alternativeName>
    <alternativeName>
        <fullName evidence="5">Carboxylesterase BioH</fullName>
    </alternativeName>
</protein>
<gene>
    <name evidence="5" type="primary">bioH</name>
    <name evidence="7" type="ORF">ABB25_09490</name>
</gene>
<dbReference type="GO" id="GO:0016020">
    <property type="term" value="C:membrane"/>
    <property type="evidence" value="ECO:0007669"/>
    <property type="project" value="TreeGrafter"/>
</dbReference>
<dbReference type="UniPathway" id="UPA00078"/>
<keyword evidence="1 5" id="KW-0719">Serine esterase</keyword>
<evidence type="ECO:0000259" key="6">
    <source>
        <dbReference type="Pfam" id="PF00561"/>
    </source>
</evidence>
<dbReference type="InterPro" id="IPR010076">
    <property type="entry name" value="BioH"/>
</dbReference>
<dbReference type="GO" id="GO:0009102">
    <property type="term" value="P:biotin biosynthetic process"/>
    <property type="evidence" value="ECO:0007669"/>
    <property type="project" value="UniProtKB-UniRule"/>
</dbReference>
<dbReference type="GO" id="GO:0005737">
    <property type="term" value="C:cytoplasm"/>
    <property type="evidence" value="ECO:0007669"/>
    <property type="project" value="UniProtKB-SubCell"/>
</dbReference>
<evidence type="ECO:0000256" key="1">
    <source>
        <dbReference type="ARBA" id="ARBA00022487"/>
    </source>
</evidence>